<sequence length="440" mass="49049">MNYLKYIPSRISYFIILSIIVSSCIEEVDLGIGRSERAKGILIVEGKLTNEVSNHRIVLSKIDTLLDLQIDSVFNPFTPIRDIDRDLIPYEENANVIIVDGSGTIFPFLEVSPGNYESIEPFGAQIGTTYRLQITTADGIGYTSKEMALHGLAEIENIYAEKTISDAGEEGIGIFIDNTTKEGSVNNLRFTYDETYKIVAPFWDENDFKLTNYDPCALPVPTYDLEIVPREEEQQVCYGNALSNTIIQARQPNSDTGSLKRFMVRFISKNNFILSHRYSIEVTQQVSSEESFGFYEQLNNFSQSGSVFSQIQPGFLEGNLSANNGQSGLVIGFFDVVSISKKRLFFNFTDIYPGESLPPFIFNCGELSSPESHVSYCFPGLAPGGCPQSIIEQVNLDLISYVRPNEEGLGSCPGPHIFVFRICGDCTLLGSNIKPDFWID</sequence>
<name>A0A5R8M4H3_9FLAO</name>
<organism evidence="1 2">
    <name type="scientific">Maribacter aurantiacus</name>
    <dbReference type="NCBI Taxonomy" id="1882343"/>
    <lineage>
        <taxon>Bacteria</taxon>
        <taxon>Pseudomonadati</taxon>
        <taxon>Bacteroidota</taxon>
        <taxon>Flavobacteriia</taxon>
        <taxon>Flavobacteriales</taxon>
        <taxon>Flavobacteriaceae</taxon>
        <taxon>Maribacter</taxon>
    </lineage>
</organism>
<proteinExistence type="predicted"/>
<gene>
    <name evidence="1" type="ORF">FEK29_11725</name>
</gene>
<evidence type="ECO:0000313" key="1">
    <source>
        <dbReference type="EMBL" id="TLF44473.1"/>
    </source>
</evidence>
<dbReference type="RefSeq" id="WP_138258622.1">
    <property type="nucleotide sequence ID" value="NZ_VBUK01000006.1"/>
</dbReference>
<dbReference type="InterPro" id="IPR025345">
    <property type="entry name" value="DUF4249"/>
</dbReference>
<dbReference type="Proteomes" id="UP000308382">
    <property type="component" value="Unassembled WGS sequence"/>
</dbReference>
<comment type="caution">
    <text evidence="1">The sequence shown here is derived from an EMBL/GenBank/DDBJ whole genome shotgun (WGS) entry which is preliminary data.</text>
</comment>
<accession>A0A5R8M4H3</accession>
<keyword evidence="2" id="KW-1185">Reference proteome</keyword>
<reference evidence="1 2" key="1">
    <citation type="journal article" date="2017" name="Int. J. Syst. Evol. Microbiol.">
        <title>Maripseudobacter aurantiacus gen. nov., sp. nov., a novel member of the family Flavobacteriaceae isolated from a sedimentation basin.</title>
        <authorList>
            <person name="Chen C."/>
            <person name="Su Y."/>
            <person name="Tao T."/>
            <person name="Fu G."/>
            <person name="Zhang C."/>
            <person name="Sun C."/>
            <person name="Zhang X."/>
            <person name="Wu M."/>
        </authorList>
    </citation>
    <scope>NUCLEOTIDE SEQUENCE [LARGE SCALE GENOMIC DNA]</scope>
    <source>
        <strain evidence="2">CDA4</strain>
    </source>
</reference>
<protein>
    <submittedName>
        <fullName evidence="1">DUF4249 domain-containing protein</fullName>
    </submittedName>
</protein>
<dbReference type="Pfam" id="PF14054">
    <property type="entry name" value="DUF4249"/>
    <property type="match status" value="1"/>
</dbReference>
<evidence type="ECO:0000313" key="2">
    <source>
        <dbReference type="Proteomes" id="UP000308382"/>
    </source>
</evidence>
<dbReference type="PROSITE" id="PS51257">
    <property type="entry name" value="PROKAR_LIPOPROTEIN"/>
    <property type="match status" value="1"/>
</dbReference>
<dbReference type="AlphaFoldDB" id="A0A5R8M4H3"/>
<dbReference type="EMBL" id="VBUK01000006">
    <property type="protein sequence ID" value="TLF44473.1"/>
    <property type="molecule type" value="Genomic_DNA"/>
</dbReference>